<feature type="region of interest" description="Disordered" evidence="13">
    <location>
        <begin position="561"/>
        <end position="609"/>
    </location>
</feature>
<keyword evidence="6" id="KW-1003">Cell membrane</keyword>
<dbReference type="InterPro" id="IPR026858">
    <property type="entry name" value="Vezatin"/>
</dbReference>
<evidence type="ECO:0000313" key="16">
    <source>
        <dbReference type="Proteomes" id="UP000076858"/>
    </source>
</evidence>
<dbReference type="OrthoDB" id="21151at2759"/>
<keyword evidence="9" id="KW-1133">Transmembrane helix</keyword>
<evidence type="ECO:0000256" key="6">
    <source>
        <dbReference type="ARBA" id="ARBA00022475"/>
    </source>
</evidence>
<dbReference type="GO" id="GO:0005912">
    <property type="term" value="C:adherens junction"/>
    <property type="evidence" value="ECO:0007669"/>
    <property type="project" value="UniProtKB-SubCell"/>
</dbReference>
<keyword evidence="11" id="KW-0472">Membrane</keyword>
<evidence type="ECO:0000256" key="2">
    <source>
        <dbReference type="ARBA" id="ARBA00004536"/>
    </source>
</evidence>
<name>A0A0P5ZV47_9CRUS</name>
<keyword evidence="12" id="KW-0539">Nucleus</keyword>
<evidence type="ECO:0000256" key="8">
    <source>
        <dbReference type="ARBA" id="ARBA00022949"/>
    </source>
</evidence>
<dbReference type="GO" id="GO:0017022">
    <property type="term" value="F:myosin binding"/>
    <property type="evidence" value="ECO:0007669"/>
    <property type="project" value="InterPro"/>
</dbReference>
<keyword evidence="16" id="KW-1185">Reference proteome</keyword>
<evidence type="ECO:0000256" key="1">
    <source>
        <dbReference type="ARBA" id="ARBA00004123"/>
    </source>
</evidence>
<feature type="domain" description="Myosin-binding" evidence="14">
    <location>
        <begin position="137"/>
        <end position="316"/>
    </location>
</feature>
<accession>A0A0P5ZV47</accession>
<evidence type="ECO:0000259" key="14">
    <source>
        <dbReference type="Pfam" id="PF12632"/>
    </source>
</evidence>
<evidence type="ECO:0000256" key="12">
    <source>
        <dbReference type="ARBA" id="ARBA00023242"/>
    </source>
</evidence>
<gene>
    <name evidence="15" type="ORF">APZ42_032462</name>
</gene>
<dbReference type="STRING" id="35525.A0A0P5ZV47"/>
<evidence type="ECO:0000256" key="11">
    <source>
        <dbReference type="ARBA" id="ARBA00023136"/>
    </source>
</evidence>
<dbReference type="PANTHER" id="PTHR15989">
    <property type="entry name" value="VEZATIN"/>
    <property type="match status" value="1"/>
</dbReference>
<dbReference type="GO" id="GO:0005634">
    <property type="term" value="C:nucleus"/>
    <property type="evidence" value="ECO:0007669"/>
    <property type="project" value="UniProtKB-SubCell"/>
</dbReference>
<evidence type="ECO:0000256" key="10">
    <source>
        <dbReference type="ARBA" id="ARBA00023054"/>
    </source>
</evidence>
<dbReference type="AlphaFoldDB" id="A0A0P5ZV47"/>
<sequence length="668" mass="75304">MESDEDEDVIFEGSHLHKHLTTSEYCGPELNFYNTGKISFPSQHETKKAVIPCSSWKACLLSLGSNLGFKRENHEEEFKQNVLQTITNTSLITLEDVDFLSNMFDDILSEVTPPTSHCGEFGLIIISGVAFSTTLLSSSRIPWALRIPSLLYVASNIVRSVSVKLNDWDRKRYDKVVEKLKFTLSLLHDLCSMMTKSLQFIQEMELIDRGFTLPNLITHLSMKTLPNQPSALLCLPLRQELLETSQELHHIMRVLTLRIRDCVPLNNAVDNASHYLACSEIATEVIDHHHVTLQTLRAAMRRCHPQLSEMLRRLALCFLVPTGQRHFQLIDELCGNLPGRIAPLTHRLRMAFDYYTAWKVSDTSDILCSSDIVSSSNNDERPKGLDLALHSLERHLRATALIIDSLRGTDLLPGMRIQLSHECRAIATCWELVEMEMHKLSNASSSDSAPVRKVRVEPDPSVQVDDGGILPLYGAWEPDVQDMEILEADLRFSDISCQDATEADDDEDLLLLKRETREERLARKRELAAQSKRLYSELQVVLKSKAAEWKEREARVMDRLGRERSVVEQPDVPEQQDDEKKEELSSPVRKEDNDRPELGSDQTNHGMMIGCTASDASTRFDSSRIVPCSTFGVQASLAAQVRALASQRGAAQNEDVIGDSDSDEDEAI</sequence>
<comment type="caution">
    <text evidence="15">The sequence shown here is derived from an EMBL/GenBank/DDBJ whole genome shotgun (WGS) entry which is preliminary data.</text>
</comment>
<evidence type="ECO:0000313" key="15">
    <source>
        <dbReference type="EMBL" id="KZS04231.1"/>
    </source>
</evidence>
<protein>
    <recommendedName>
        <fullName evidence="5">Vezatin</fullName>
    </recommendedName>
</protein>
<feature type="compositionally biased region" description="Basic and acidic residues" evidence="13">
    <location>
        <begin position="578"/>
        <end position="598"/>
    </location>
</feature>
<keyword evidence="7" id="KW-0812">Transmembrane</keyword>
<proteinExistence type="inferred from homology"/>
<keyword evidence="10" id="KW-0175">Coiled coil</keyword>
<reference evidence="15 16" key="1">
    <citation type="submission" date="2016-03" db="EMBL/GenBank/DDBJ databases">
        <title>EvidentialGene: Evidence-directed Construction of Genes on Genomes.</title>
        <authorList>
            <person name="Gilbert D.G."/>
            <person name="Choi J.-H."/>
            <person name="Mockaitis K."/>
            <person name="Colbourne J."/>
            <person name="Pfrender M."/>
        </authorList>
    </citation>
    <scope>NUCLEOTIDE SEQUENCE [LARGE SCALE GENOMIC DNA]</scope>
    <source>
        <strain evidence="15 16">Xinb3</strain>
        <tissue evidence="15">Complete organism</tissue>
    </source>
</reference>
<organism evidence="15 16">
    <name type="scientific">Daphnia magna</name>
    <dbReference type="NCBI Taxonomy" id="35525"/>
    <lineage>
        <taxon>Eukaryota</taxon>
        <taxon>Metazoa</taxon>
        <taxon>Ecdysozoa</taxon>
        <taxon>Arthropoda</taxon>
        <taxon>Crustacea</taxon>
        <taxon>Branchiopoda</taxon>
        <taxon>Diplostraca</taxon>
        <taxon>Cladocera</taxon>
        <taxon>Anomopoda</taxon>
        <taxon>Daphniidae</taxon>
        <taxon>Daphnia</taxon>
    </lineage>
</organism>
<evidence type="ECO:0000256" key="4">
    <source>
        <dbReference type="ARBA" id="ARBA00007245"/>
    </source>
</evidence>
<dbReference type="InterPro" id="IPR026859">
    <property type="entry name" value="Myosin-bd"/>
</dbReference>
<dbReference type="EMBL" id="LRGB01003123">
    <property type="protein sequence ID" value="KZS04231.1"/>
    <property type="molecule type" value="Genomic_DNA"/>
</dbReference>
<keyword evidence="8" id="KW-0965">Cell junction</keyword>
<evidence type="ECO:0000256" key="9">
    <source>
        <dbReference type="ARBA" id="ARBA00022989"/>
    </source>
</evidence>
<dbReference type="Pfam" id="PF12632">
    <property type="entry name" value="Vezatin"/>
    <property type="match status" value="1"/>
</dbReference>
<dbReference type="GO" id="GO:0005886">
    <property type="term" value="C:plasma membrane"/>
    <property type="evidence" value="ECO:0007669"/>
    <property type="project" value="UniProtKB-SubCell"/>
</dbReference>
<feature type="region of interest" description="Disordered" evidence="13">
    <location>
        <begin position="643"/>
        <end position="668"/>
    </location>
</feature>
<evidence type="ECO:0000256" key="5">
    <source>
        <dbReference type="ARBA" id="ARBA00018125"/>
    </source>
</evidence>
<evidence type="ECO:0000256" key="3">
    <source>
        <dbReference type="ARBA" id="ARBA00004651"/>
    </source>
</evidence>
<evidence type="ECO:0000256" key="13">
    <source>
        <dbReference type="SAM" id="MobiDB-lite"/>
    </source>
</evidence>
<comment type="similarity">
    <text evidence="4">Belongs to the vezatin family.</text>
</comment>
<dbReference type="Proteomes" id="UP000076858">
    <property type="component" value="Unassembled WGS sequence"/>
</dbReference>
<dbReference type="PANTHER" id="PTHR15989:SF5">
    <property type="entry name" value="VEZATIN"/>
    <property type="match status" value="1"/>
</dbReference>
<evidence type="ECO:0000256" key="7">
    <source>
        <dbReference type="ARBA" id="ARBA00022692"/>
    </source>
</evidence>
<comment type="subcellular location">
    <subcellularLocation>
        <location evidence="2">Cell junction</location>
        <location evidence="2">Adherens junction</location>
    </subcellularLocation>
    <subcellularLocation>
        <location evidence="3">Cell membrane</location>
        <topology evidence="3">Multi-pass membrane protein</topology>
    </subcellularLocation>
    <subcellularLocation>
        <location evidence="1">Nucleus</location>
    </subcellularLocation>
</comment>
<dbReference type="GO" id="GO:0098609">
    <property type="term" value="P:cell-cell adhesion"/>
    <property type="evidence" value="ECO:0007669"/>
    <property type="project" value="InterPro"/>
</dbReference>
<feature type="compositionally biased region" description="Acidic residues" evidence="13">
    <location>
        <begin position="656"/>
        <end position="668"/>
    </location>
</feature>